<dbReference type="InterPro" id="IPR036849">
    <property type="entry name" value="Enolase-like_C_sf"/>
</dbReference>
<sequence>MASASSTAAVPHGPLHIARIHVYVFQDDAPPAVRSSFGTSTQRTSALIKVEDESGQHGWGEIWSGHPPFGAYHRATILEQLVAPRVVGQTVASIPDLLGALREAMLPMLRLAGEPGPIAHVLAGLDCALWDLAARLRGVPLYRLLGGDARRLAVYASGVSPSIAPDALDALRARGFRAFKFKAGFADDRALDDLARTVDRLAPGESAMIDANCGWDVAQARHALERIRALPLQWVEEPIGPERPAAEWRSLRDAGHRLAAGENLLAREAFHDAFDWLDVVQPDLGKWGGVSQVLPLAREALARGKRYCPHAFGSHIGAALAAHVLCAAGGDGVLELDANPNPLRTLGAPGFPQPVDGTIALDDAPGIGIDADPAALHAYPGRHTVVER</sequence>
<dbReference type="InterPro" id="IPR029017">
    <property type="entry name" value="Enolase-like_N"/>
</dbReference>
<dbReference type="Pfam" id="PF13378">
    <property type="entry name" value="MR_MLE_C"/>
    <property type="match status" value="1"/>
</dbReference>
<dbReference type="STRING" id="463025.BAU08_00135"/>
<accession>A0A193FQP1</accession>
<dbReference type="EMBL" id="CP016171">
    <property type="protein sequence ID" value="ANN69965.1"/>
    <property type="molecule type" value="Genomic_DNA"/>
</dbReference>
<dbReference type="GO" id="GO:0016829">
    <property type="term" value="F:lyase activity"/>
    <property type="evidence" value="ECO:0007669"/>
    <property type="project" value="UniProtKB-KW"/>
</dbReference>
<dbReference type="InterPro" id="IPR013341">
    <property type="entry name" value="Mandelate_racemase_N_dom"/>
</dbReference>
<organism evidence="3 4">
    <name type="scientific">Bordetella bronchialis</name>
    <dbReference type="NCBI Taxonomy" id="463025"/>
    <lineage>
        <taxon>Bacteria</taxon>
        <taxon>Pseudomonadati</taxon>
        <taxon>Pseudomonadota</taxon>
        <taxon>Betaproteobacteria</taxon>
        <taxon>Burkholderiales</taxon>
        <taxon>Alcaligenaceae</taxon>
        <taxon>Bordetella</taxon>
    </lineage>
</organism>
<dbReference type="InterPro" id="IPR013342">
    <property type="entry name" value="Mandelate_racemase_C"/>
</dbReference>
<dbReference type="PANTHER" id="PTHR48080">
    <property type="entry name" value="D-GALACTONATE DEHYDRATASE-RELATED"/>
    <property type="match status" value="1"/>
</dbReference>
<evidence type="ECO:0000313" key="3">
    <source>
        <dbReference type="EMBL" id="ANN69965.1"/>
    </source>
</evidence>
<dbReference type="CDD" id="cd03316">
    <property type="entry name" value="MR_like"/>
    <property type="match status" value="1"/>
</dbReference>
<name>A0A193FQP1_9BORD</name>
<gene>
    <name evidence="3" type="ORF">BAU08_00135</name>
</gene>
<dbReference type="Proteomes" id="UP000092213">
    <property type="component" value="Chromosome"/>
</dbReference>
<dbReference type="AlphaFoldDB" id="A0A193FQP1"/>
<dbReference type="Gene3D" id="3.30.390.10">
    <property type="entry name" value="Enolase-like, N-terminal domain"/>
    <property type="match status" value="1"/>
</dbReference>
<keyword evidence="1" id="KW-0456">Lyase</keyword>
<dbReference type="SMART" id="SM00922">
    <property type="entry name" value="MR_MLE"/>
    <property type="match status" value="1"/>
</dbReference>
<dbReference type="SFLD" id="SFLDG00179">
    <property type="entry name" value="mandelate_racemase"/>
    <property type="match status" value="1"/>
</dbReference>
<dbReference type="SFLD" id="SFLDS00001">
    <property type="entry name" value="Enolase"/>
    <property type="match status" value="1"/>
</dbReference>
<evidence type="ECO:0000256" key="1">
    <source>
        <dbReference type="ARBA" id="ARBA00023239"/>
    </source>
</evidence>
<protein>
    <recommendedName>
        <fullName evidence="2">Mandelate racemase/muconate lactonizing enzyme C-terminal domain-containing protein</fullName>
    </recommendedName>
</protein>
<evidence type="ECO:0000259" key="2">
    <source>
        <dbReference type="SMART" id="SM00922"/>
    </source>
</evidence>
<dbReference type="SUPFAM" id="SSF54826">
    <property type="entry name" value="Enolase N-terminal domain-like"/>
    <property type="match status" value="1"/>
</dbReference>
<evidence type="ECO:0000313" key="4">
    <source>
        <dbReference type="Proteomes" id="UP000092213"/>
    </source>
</evidence>
<dbReference type="Gene3D" id="3.20.20.120">
    <property type="entry name" value="Enolase-like C-terminal domain"/>
    <property type="match status" value="1"/>
</dbReference>
<reference evidence="3 4" key="1">
    <citation type="submission" date="2016-06" db="EMBL/GenBank/DDBJ databases">
        <title>Complete genome sequences of Bordetella bronchialis and Bordetella flabilis.</title>
        <authorList>
            <person name="LiPuma J.J."/>
            <person name="Spilker T."/>
        </authorList>
    </citation>
    <scope>NUCLEOTIDE SEQUENCE [LARGE SCALE GENOMIC DNA]</scope>
    <source>
        <strain evidence="3 4">AU17976</strain>
    </source>
</reference>
<dbReference type="RefSeq" id="WP_066667570.1">
    <property type="nucleotide sequence ID" value="NZ_CP016171.1"/>
</dbReference>
<dbReference type="SUPFAM" id="SSF51604">
    <property type="entry name" value="Enolase C-terminal domain-like"/>
    <property type="match status" value="1"/>
</dbReference>
<dbReference type="PANTHER" id="PTHR48080:SF2">
    <property type="entry name" value="D-GALACTONATE DEHYDRATASE"/>
    <property type="match status" value="1"/>
</dbReference>
<proteinExistence type="predicted"/>
<dbReference type="InterPro" id="IPR034593">
    <property type="entry name" value="DgoD-like"/>
</dbReference>
<dbReference type="InterPro" id="IPR029065">
    <property type="entry name" value="Enolase_C-like"/>
</dbReference>
<dbReference type="Pfam" id="PF02746">
    <property type="entry name" value="MR_MLE_N"/>
    <property type="match status" value="1"/>
</dbReference>
<feature type="domain" description="Mandelate racemase/muconate lactonizing enzyme C-terminal" evidence="2">
    <location>
        <begin position="161"/>
        <end position="258"/>
    </location>
</feature>